<organism evidence="2 3">
    <name type="scientific">Bradyrhizobium zhanjiangense</name>
    <dbReference type="NCBI Taxonomy" id="1325107"/>
    <lineage>
        <taxon>Bacteria</taxon>
        <taxon>Pseudomonadati</taxon>
        <taxon>Pseudomonadota</taxon>
        <taxon>Alphaproteobacteria</taxon>
        <taxon>Hyphomicrobiales</taxon>
        <taxon>Nitrobacteraceae</taxon>
        <taxon>Bradyrhizobium</taxon>
    </lineage>
</organism>
<dbReference type="Pfam" id="PF00378">
    <property type="entry name" value="ECH_1"/>
    <property type="match status" value="1"/>
</dbReference>
<dbReference type="PANTHER" id="PTHR11941">
    <property type="entry name" value="ENOYL-COA HYDRATASE-RELATED"/>
    <property type="match status" value="1"/>
</dbReference>
<dbReference type="Proteomes" id="UP000289946">
    <property type="component" value="Unassembled WGS sequence"/>
</dbReference>
<gene>
    <name evidence="2" type="ORF">EAS62_38230</name>
</gene>
<evidence type="ECO:0000313" key="2">
    <source>
        <dbReference type="EMBL" id="RXG85835.1"/>
    </source>
</evidence>
<dbReference type="Gene3D" id="3.90.226.10">
    <property type="entry name" value="2-enoyl-CoA Hydratase, Chain A, domain 1"/>
    <property type="match status" value="1"/>
</dbReference>
<protein>
    <submittedName>
        <fullName evidence="2">Enoyl-CoA hydratase/isomerase family protein</fullName>
    </submittedName>
</protein>
<dbReference type="EMBL" id="RDRA01000041">
    <property type="protein sequence ID" value="RXG85835.1"/>
    <property type="molecule type" value="Genomic_DNA"/>
</dbReference>
<dbReference type="PANTHER" id="PTHR11941:SF133">
    <property type="entry name" value="1,2-EPOXYPHENYLACETYL-COA ISOMERASE"/>
    <property type="match status" value="1"/>
</dbReference>
<dbReference type="InterPro" id="IPR001753">
    <property type="entry name" value="Enoyl-CoA_hydra/iso"/>
</dbReference>
<dbReference type="InterPro" id="IPR001849">
    <property type="entry name" value="PH_domain"/>
</dbReference>
<evidence type="ECO:0000313" key="3">
    <source>
        <dbReference type="Proteomes" id="UP000289946"/>
    </source>
</evidence>
<dbReference type="InterPro" id="IPR029045">
    <property type="entry name" value="ClpP/crotonase-like_dom_sf"/>
</dbReference>
<feature type="domain" description="PH" evidence="1">
    <location>
        <begin position="1"/>
        <end position="46"/>
    </location>
</feature>
<keyword evidence="3" id="KW-1185">Reference proteome</keyword>
<reference evidence="2 3" key="1">
    <citation type="submission" date="2018-10" db="EMBL/GenBank/DDBJ databases">
        <title>Bradyrhizobium sp. nov., isolated from effective nodules of peanut in China.</title>
        <authorList>
            <person name="Li Y."/>
        </authorList>
    </citation>
    <scope>NUCLEOTIDE SEQUENCE [LARGE SCALE GENOMIC DNA]</scope>
    <source>
        <strain evidence="2 3">CCBAU 51781</strain>
    </source>
</reference>
<dbReference type="CDD" id="cd06558">
    <property type="entry name" value="crotonase-like"/>
    <property type="match status" value="1"/>
</dbReference>
<comment type="caution">
    <text evidence="2">The sequence shown here is derived from an EMBL/GenBank/DDBJ whole genome shotgun (WGS) entry which is preliminary data.</text>
</comment>
<proteinExistence type="predicted"/>
<dbReference type="PROSITE" id="PS50003">
    <property type="entry name" value="PH_DOMAIN"/>
    <property type="match status" value="1"/>
</dbReference>
<evidence type="ECO:0000259" key="1">
    <source>
        <dbReference type="PROSITE" id="PS50003"/>
    </source>
</evidence>
<dbReference type="SUPFAM" id="SSF52096">
    <property type="entry name" value="ClpP/crotonase"/>
    <property type="match status" value="1"/>
</dbReference>
<accession>A0ABY0D8W8</accession>
<sequence length="279" mass="31060">MMTEDEKFAHRSEDLLSDVRDRVLVLTIDRQESYNSWTSALRDELARQLLAADADSNVDAVVLTGAGDRAFCSGQDLAEFQEFVDGRNIEPWIQRLISCYDSVRQFSKPLVAAINGVAAGSGFQVTQFCDYVIAHPEVRVGQTEVSSGLPSVFGTWLMWERIGRRAIELALQGRLMEVGEAKQLGFIQEVVEKSKVLETALNAAHRLSNQPRLAYKLSKSANRQFDEQRYSTAMKMAASLYREAFNTGSPQAEIGKFFKRRRARKAASTPPTTQGISGA</sequence>
<name>A0ABY0D8W8_9BRAD</name>